<protein>
    <submittedName>
        <fullName evidence="2">Uncharacterized protein</fullName>
    </submittedName>
</protein>
<dbReference type="Proteomes" id="UP000886595">
    <property type="component" value="Unassembled WGS sequence"/>
</dbReference>
<keyword evidence="3" id="KW-1185">Reference proteome</keyword>
<dbReference type="EMBL" id="JAAMPC010000208">
    <property type="protein sequence ID" value="KAG2243392.1"/>
    <property type="molecule type" value="Genomic_DNA"/>
</dbReference>
<gene>
    <name evidence="2" type="ORF">Bca52824_094767</name>
</gene>
<keyword evidence="1" id="KW-0812">Transmembrane</keyword>
<keyword evidence="1" id="KW-0472">Membrane</keyword>
<feature type="transmembrane region" description="Helical" evidence="1">
    <location>
        <begin position="20"/>
        <end position="41"/>
    </location>
</feature>
<sequence length="376" mass="41546">MSKSVEFPTPSAFSLTSTIHVLIAIFCNTTVVVCCFTLLILNRTASPMITISRVRSKPYPVALTKKTGLRSKDMGCVDVVVLNLRGVDGGVVDKGHMWMLLPAKSKGVGEVDVEAAVMGDVDRRAGVEVGRHVVLSGVIQGNLVNTYPEDQCQVKDILKRYNRLSDREKIKKNTNLSQFYNKKLVDEKRRALTDAEERKKFTKKVGDFKGSLQDQFLILQDRARDLLYSQDHQTEPDQSRCLAAMSEQNHNFPAPSSGFFLHNDFSFSLIDEDPLMKFCPGDASTRAGSSNDRSQFSMFLFNHETATVTQLPNSVSSSFDQGLTPCSNSLVTASHGAQDYNFGYGNNLNAQGFNFGCSNNLNTQGFNFGCNNNLCA</sequence>
<keyword evidence="1" id="KW-1133">Transmembrane helix</keyword>
<proteinExistence type="predicted"/>
<evidence type="ECO:0000313" key="3">
    <source>
        <dbReference type="Proteomes" id="UP000886595"/>
    </source>
</evidence>
<reference evidence="2 3" key="1">
    <citation type="submission" date="2020-02" db="EMBL/GenBank/DDBJ databases">
        <authorList>
            <person name="Ma Q."/>
            <person name="Huang Y."/>
            <person name="Song X."/>
            <person name="Pei D."/>
        </authorList>
    </citation>
    <scope>NUCLEOTIDE SEQUENCE [LARGE SCALE GENOMIC DNA]</scope>
    <source>
        <strain evidence="2">Sxm20200214</strain>
        <tissue evidence="2">Leaf</tissue>
    </source>
</reference>
<evidence type="ECO:0000313" key="2">
    <source>
        <dbReference type="EMBL" id="KAG2243392.1"/>
    </source>
</evidence>
<name>A0A8X7TIT7_BRACI</name>
<accession>A0A8X7TIT7</accession>
<evidence type="ECO:0000256" key="1">
    <source>
        <dbReference type="SAM" id="Phobius"/>
    </source>
</evidence>
<comment type="caution">
    <text evidence="2">The sequence shown here is derived from an EMBL/GenBank/DDBJ whole genome shotgun (WGS) entry which is preliminary data.</text>
</comment>
<dbReference type="OrthoDB" id="1107603at2759"/>
<dbReference type="AlphaFoldDB" id="A0A8X7TIT7"/>
<organism evidence="2 3">
    <name type="scientific">Brassica carinata</name>
    <name type="common">Ethiopian mustard</name>
    <name type="synonym">Abyssinian cabbage</name>
    <dbReference type="NCBI Taxonomy" id="52824"/>
    <lineage>
        <taxon>Eukaryota</taxon>
        <taxon>Viridiplantae</taxon>
        <taxon>Streptophyta</taxon>
        <taxon>Embryophyta</taxon>
        <taxon>Tracheophyta</taxon>
        <taxon>Spermatophyta</taxon>
        <taxon>Magnoliopsida</taxon>
        <taxon>eudicotyledons</taxon>
        <taxon>Gunneridae</taxon>
        <taxon>Pentapetalae</taxon>
        <taxon>rosids</taxon>
        <taxon>malvids</taxon>
        <taxon>Brassicales</taxon>
        <taxon>Brassicaceae</taxon>
        <taxon>Brassiceae</taxon>
        <taxon>Brassica</taxon>
    </lineage>
</organism>